<proteinExistence type="predicted"/>
<feature type="transmembrane region" description="Helical" evidence="2">
    <location>
        <begin position="67"/>
        <end position="89"/>
    </location>
</feature>
<feature type="compositionally biased region" description="Low complexity" evidence="1">
    <location>
        <begin position="166"/>
        <end position="179"/>
    </location>
</feature>
<evidence type="ECO:0000313" key="4">
    <source>
        <dbReference type="Proteomes" id="UP000292082"/>
    </source>
</evidence>
<evidence type="ECO:0000256" key="1">
    <source>
        <dbReference type="SAM" id="MobiDB-lite"/>
    </source>
</evidence>
<keyword evidence="2" id="KW-1133">Transmembrane helix</keyword>
<keyword evidence="4" id="KW-1185">Reference proteome</keyword>
<keyword evidence="2" id="KW-0472">Membrane</keyword>
<dbReference type="Proteomes" id="UP000292082">
    <property type="component" value="Unassembled WGS sequence"/>
</dbReference>
<accession>A0A4Q9PRG9</accession>
<dbReference type="AlphaFoldDB" id="A0A4Q9PRG9"/>
<gene>
    <name evidence="3" type="ORF">BD310DRAFT_591639</name>
</gene>
<feature type="region of interest" description="Disordered" evidence="1">
    <location>
        <begin position="149"/>
        <end position="201"/>
    </location>
</feature>
<name>A0A4Q9PRG9_9APHY</name>
<evidence type="ECO:0000313" key="3">
    <source>
        <dbReference type="EMBL" id="TBU56905.1"/>
    </source>
</evidence>
<organism evidence="3 4">
    <name type="scientific">Dichomitus squalens</name>
    <dbReference type="NCBI Taxonomy" id="114155"/>
    <lineage>
        <taxon>Eukaryota</taxon>
        <taxon>Fungi</taxon>
        <taxon>Dikarya</taxon>
        <taxon>Basidiomycota</taxon>
        <taxon>Agaricomycotina</taxon>
        <taxon>Agaricomycetes</taxon>
        <taxon>Polyporales</taxon>
        <taxon>Polyporaceae</taxon>
        <taxon>Dichomitus</taxon>
    </lineage>
</organism>
<protein>
    <submittedName>
        <fullName evidence="3">Uncharacterized protein</fullName>
    </submittedName>
</protein>
<dbReference type="EMBL" id="ML145144">
    <property type="protein sequence ID" value="TBU56905.1"/>
    <property type="molecule type" value="Genomic_DNA"/>
</dbReference>
<evidence type="ECO:0000256" key="2">
    <source>
        <dbReference type="SAM" id="Phobius"/>
    </source>
</evidence>
<keyword evidence="2" id="KW-0812">Transmembrane</keyword>
<reference evidence="3 4" key="1">
    <citation type="submission" date="2019-01" db="EMBL/GenBank/DDBJ databases">
        <title>Draft genome sequences of three monokaryotic isolates of the white-rot basidiomycete fungus Dichomitus squalens.</title>
        <authorList>
            <consortium name="DOE Joint Genome Institute"/>
            <person name="Lopez S.C."/>
            <person name="Andreopoulos B."/>
            <person name="Pangilinan J."/>
            <person name="Lipzen A."/>
            <person name="Riley R."/>
            <person name="Ahrendt S."/>
            <person name="Ng V."/>
            <person name="Barry K."/>
            <person name="Daum C."/>
            <person name="Grigoriev I.V."/>
            <person name="Hilden K.S."/>
            <person name="Makela M.R."/>
            <person name="de Vries R.P."/>
        </authorList>
    </citation>
    <scope>NUCLEOTIDE SEQUENCE [LARGE SCALE GENOMIC DNA]</scope>
    <source>
        <strain evidence="3 4">CBS 464.89</strain>
    </source>
</reference>
<sequence>MPMTVLPIARADIRVSQVLMRMVKVGSDSRIYSSPRSLYGSLRTSATPAARSADATQSANNPTLSHAYMILTVVLVLIAVSVIVGVGWVRIRNRDSVTPVYRQIVEPKMWEAQLDHGIGRTAAQDPHGAESSRTWGRIMPVSVQTYSHASLGTDTGHDSMHPASPSSVRRSSSRRQVFQRGHKPSPSGSCASPRPFRDTSATTRVAVLVTMPAPRRTVQEVTGRSASPPPLCLGLIDLT</sequence>